<dbReference type="InterPro" id="IPR018044">
    <property type="entry name" value="Peptidase_S11"/>
</dbReference>
<dbReference type="PANTHER" id="PTHR21581">
    <property type="entry name" value="D-ALANYL-D-ALANINE CARBOXYPEPTIDASE"/>
    <property type="match status" value="1"/>
</dbReference>
<keyword evidence="4" id="KW-0133">Cell shape</keyword>
<protein>
    <submittedName>
        <fullName evidence="9">D-alanyl-D-alanine carboxypeptidase family protein</fullName>
        <ecNumber evidence="9">3.4.-.-</ecNumber>
    </submittedName>
</protein>
<dbReference type="PANTHER" id="PTHR21581:SF33">
    <property type="entry name" value="D-ALANYL-D-ALANINE CARBOXYPEPTIDASE DACB"/>
    <property type="match status" value="1"/>
</dbReference>
<organism evidence="9 10">
    <name type="scientific">Paenibacillus puldeungensis</name>
    <dbReference type="NCBI Taxonomy" id="696536"/>
    <lineage>
        <taxon>Bacteria</taxon>
        <taxon>Bacillati</taxon>
        <taxon>Bacillota</taxon>
        <taxon>Bacilli</taxon>
        <taxon>Bacillales</taxon>
        <taxon>Paenibacillaceae</taxon>
        <taxon>Paenibacillus</taxon>
    </lineage>
</organism>
<dbReference type="EMBL" id="JBHTLM010000018">
    <property type="protein sequence ID" value="MFD1178555.1"/>
    <property type="molecule type" value="Genomic_DNA"/>
</dbReference>
<proteinExistence type="inferred from homology"/>
<dbReference type="GO" id="GO:0004180">
    <property type="term" value="F:carboxypeptidase activity"/>
    <property type="evidence" value="ECO:0007669"/>
    <property type="project" value="UniProtKB-KW"/>
</dbReference>
<dbReference type="Proteomes" id="UP001597262">
    <property type="component" value="Unassembled WGS sequence"/>
</dbReference>
<evidence type="ECO:0000313" key="10">
    <source>
        <dbReference type="Proteomes" id="UP001597262"/>
    </source>
</evidence>
<dbReference type="InterPro" id="IPR001967">
    <property type="entry name" value="Peptidase_S11_N"/>
</dbReference>
<evidence type="ECO:0000256" key="1">
    <source>
        <dbReference type="ARBA" id="ARBA00007164"/>
    </source>
</evidence>
<dbReference type="EC" id="3.4.-.-" evidence="9"/>
<reference evidence="10" key="1">
    <citation type="journal article" date="2019" name="Int. J. Syst. Evol. Microbiol.">
        <title>The Global Catalogue of Microorganisms (GCM) 10K type strain sequencing project: providing services to taxonomists for standard genome sequencing and annotation.</title>
        <authorList>
            <consortium name="The Broad Institute Genomics Platform"/>
            <consortium name="The Broad Institute Genome Sequencing Center for Infectious Disease"/>
            <person name="Wu L."/>
            <person name="Ma J."/>
        </authorList>
    </citation>
    <scope>NUCLEOTIDE SEQUENCE [LARGE SCALE GENOMIC DNA]</scope>
    <source>
        <strain evidence="10">CCUG 59189</strain>
    </source>
</reference>
<keyword evidence="10" id="KW-1185">Reference proteome</keyword>
<comment type="similarity">
    <text evidence="1 7">Belongs to the peptidase S11 family.</text>
</comment>
<comment type="caution">
    <text evidence="9">The sequence shown here is derived from an EMBL/GenBank/DDBJ whole genome shotgun (WGS) entry which is preliminary data.</text>
</comment>
<evidence type="ECO:0000256" key="2">
    <source>
        <dbReference type="ARBA" id="ARBA00022729"/>
    </source>
</evidence>
<sequence length="308" mass="34477">MFKRKWFMFMILIVVLLLVSGKIPVIRQYSSDVIDKMETKWRDWKTPELAGLEGKAVLIMDRDSGKILYGDHMNRKMYPASTTKILTALILLESGDVGDIVTVGSEAERRTPDESSAGLYEGEKLSVKDLAAAMLLPSGNDAARTAAVYIAERKTGQQMEPMKAIRYFAELMNNRAKQLGATHSHFVNPHGLHDPDHYSTAKDLAIIAREAMNHPEIRTILKETVHQVKRPGQRNATFENRNKLLQKHGPWYYQGATGIKTGYTDEAGYCFVGAASRKGENMISVVLHSTEDGVWNDTIKLLNYGFGS</sequence>
<feature type="domain" description="Peptidase S11 D-alanyl-D-alanine carboxypeptidase A N-terminal" evidence="8">
    <location>
        <begin position="51"/>
        <end position="289"/>
    </location>
</feature>
<dbReference type="PRINTS" id="PR00725">
    <property type="entry name" value="DADACBPTASE1"/>
</dbReference>
<dbReference type="SUPFAM" id="SSF56601">
    <property type="entry name" value="beta-lactamase/transpeptidase-like"/>
    <property type="match status" value="1"/>
</dbReference>
<keyword evidence="9" id="KW-0645">Protease</keyword>
<evidence type="ECO:0000256" key="3">
    <source>
        <dbReference type="ARBA" id="ARBA00022801"/>
    </source>
</evidence>
<evidence type="ECO:0000259" key="8">
    <source>
        <dbReference type="Pfam" id="PF00768"/>
    </source>
</evidence>
<evidence type="ECO:0000256" key="5">
    <source>
        <dbReference type="ARBA" id="ARBA00022984"/>
    </source>
</evidence>
<keyword evidence="5" id="KW-0573">Peptidoglycan synthesis</keyword>
<name>A0ABW3S313_9BACL</name>
<evidence type="ECO:0000313" key="9">
    <source>
        <dbReference type="EMBL" id="MFD1178555.1"/>
    </source>
</evidence>
<gene>
    <name evidence="9" type="ORF">ACFQ3W_19955</name>
</gene>
<evidence type="ECO:0000256" key="7">
    <source>
        <dbReference type="RuleBase" id="RU004016"/>
    </source>
</evidence>
<dbReference type="Gene3D" id="3.40.710.10">
    <property type="entry name" value="DD-peptidase/beta-lactamase superfamily"/>
    <property type="match status" value="1"/>
</dbReference>
<evidence type="ECO:0000256" key="4">
    <source>
        <dbReference type="ARBA" id="ARBA00022960"/>
    </source>
</evidence>
<accession>A0ABW3S313</accession>
<dbReference type="Pfam" id="PF00768">
    <property type="entry name" value="Peptidase_S11"/>
    <property type="match status" value="1"/>
</dbReference>
<keyword evidence="9" id="KW-0121">Carboxypeptidase</keyword>
<keyword evidence="6" id="KW-0961">Cell wall biogenesis/degradation</keyword>
<dbReference type="InterPro" id="IPR012338">
    <property type="entry name" value="Beta-lactam/transpept-like"/>
</dbReference>
<keyword evidence="3 9" id="KW-0378">Hydrolase</keyword>
<keyword evidence="2" id="KW-0732">Signal</keyword>
<evidence type="ECO:0000256" key="6">
    <source>
        <dbReference type="ARBA" id="ARBA00023316"/>
    </source>
</evidence>